<dbReference type="GO" id="GO:0004672">
    <property type="term" value="F:protein kinase activity"/>
    <property type="evidence" value="ECO:0007669"/>
    <property type="project" value="InterPro"/>
</dbReference>
<keyword evidence="8" id="KW-0675">Receptor</keyword>
<dbReference type="InterPro" id="IPR017441">
    <property type="entry name" value="Protein_kinase_ATP_BS"/>
</dbReference>
<feature type="compositionally biased region" description="Low complexity" evidence="11">
    <location>
        <begin position="45"/>
        <end position="57"/>
    </location>
</feature>
<gene>
    <name evidence="13" type="ORF">GIB67_042462</name>
</gene>
<keyword evidence="4" id="KW-0732">Signal</keyword>
<evidence type="ECO:0000256" key="5">
    <source>
        <dbReference type="ARBA" id="ARBA00022737"/>
    </source>
</evidence>
<dbReference type="PROSITE" id="PS00107">
    <property type="entry name" value="PROTEIN_KINASE_ATP"/>
    <property type="match status" value="1"/>
</dbReference>
<dbReference type="Proteomes" id="UP000541444">
    <property type="component" value="Unassembled WGS sequence"/>
</dbReference>
<evidence type="ECO:0000256" key="1">
    <source>
        <dbReference type="ARBA" id="ARBA00004167"/>
    </source>
</evidence>
<evidence type="ECO:0000256" key="3">
    <source>
        <dbReference type="ARBA" id="ARBA00022692"/>
    </source>
</evidence>
<dbReference type="Pfam" id="PF07714">
    <property type="entry name" value="PK_Tyr_Ser-Thr"/>
    <property type="match status" value="1"/>
</dbReference>
<evidence type="ECO:0000256" key="8">
    <source>
        <dbReference type="ARBA" id="ARBA00023170"/>
    </source>
</evidence>
<keyword evidence="10" id="KW-0547">Nucleotide-binding</keyword>
<name>A0A7J7M0V5_9MAGN</name>
<evidence type="ECO:0000256" key="11">
    <source>
        <dbReference type="SAM" id="MobiDB-lite"/>
    </source>
</evidence>
<feature type="binding site" evidence="10">
    <location>
        <position position="134"/>
    </location>
    <ligand>
        <name>ATP</name>
        <dbReference type="ChEBI" id="CHEBI:30616"/>
    </ligand>
</feature>
<dbReference type="GO" id="GO:0005524">
    <property type="term" value="F:ATP binding"/>
    <property type="evidence" value="ECO:0007669"/>
    <property type="project" value="UniProtKB-UniRule"/>
</dbReference>
<dbReference type="InterPro" id="IPR001245">
    <property type="entry name" value="Ser-Thr/Tyr_kinase_cat_dom"/>
</dbReference>
<keyword evidence="10" id="KW-0067">ATP-binding</keyword>
<accession>A0A7J7M0V5</accession>
<dbReference type="InterPro" id="IPR011009">
    <property type="entry name" value="Kinase-like_dom_sf"/>
</dbReference>
<evidence type="ECO:0000256" key="9">
    <source>
        <dbReference type="ARBA" id="ARBA00023180"/>
    </source>
</evidence>
<dbReference type="SUPFAM" id="SSF56112">
    <property type="entry name" value="Protein kinase-like (PK-like)"/>
    <property type="match status" value="1"/>
</dbReference>
<dbReference type="PANTHER" id="PTHR47986:SF10">
    <property type="entry name" value="RECEPTOR-LIKE KINASE TMK4"/>
    <property type="match status" value="1"/>
</dbReference>
<keyword evidence="9" id="KW-0325">Glycoprotein</keyword>
<evidence type="ECO:0000256" key="7">
    <source>
        <dbReference type="ARBA" id="ARBA00023136"/>
    </source>
</evidence>
<feature type="domain" description="Protein kinase" evidence="12">
    <location>
        <begin position="106"/>
        <end position="190"/>
    </location>
</feature>
<feature type="region of interest" description="Disordered" evidence="11">
    <location>
        <begin position="37"/>
        <end position="60"/>
    </location>
</feature>
<dbReference type="PANTHER" id="PTHR47986">
    <property type="entry name" value="OSJNBA0070M12.3 PROTEIN"/>
    <property type="match status" value="1"/>
</dbReference>
<dbReference type="Gene3D" id="3.30.200.20">
    <property type="entry name" value="Phosphorylase Kinase, domain 1"/>
    <property type="match status" value="1"/>
</dbReference>
<keyword evidence="2" id="KW-0433">Leucine-rich repeat</keyword>
<dbReference type="AlphaFoldDB" id="A0A7J7M0V5"/>
<keyword evidence="7" id="KW-0472">Membrane</keyword>
<dbReference type="OrthoDB" id="1607253at2759"/>
<dbReference type="EMBL" id="JACGCM010001844">
    <property type="protein sequence ID" value="KAF6148503.1"/>
    <property type="molecule type" value="Genomic_DNA"/>
</dbReference>
<evidence type="ECO:0000256" key="10">
    <source>
        <dbReference type="PROSITE-ProRule" id="PRU10141"/>
    </source>
</evidence>
<keyword evidence="3" id="KW-0812">Transmembrane</keyword>
<evidence type="ECO:0000256" key="2">
    <source>
        <dbReference type="ARBA" id="ARBA00022614"/>
    </source>
</evidence>
<dbReference type="GO" id="GO:0016020">
    <property type="term" value="C:membrane"/>
    <property type="evidence" value="ECO:0007669"/>
    <property type="project" value="UniProtKB-SubCell"/>
</dbReference>
<evidence type="ECO:0000313" key="14">
    <source>
        <dbReference type="Proteomes" id="UP000541444"/>
    </source>
</evidence>
<dbReference type="InterPro" id="IPR052422">
    <property type="entry name" value="Auxin_Ser/Thr_Kinase"/>
</dbReference>
<keyword evidence="6" id="KW-1133">Transmembrane helix</keyword>
<sequence>SGEIAVSLANLTGFENVDGSNNNLVGKIPDLTNVRTLKTSDTNPGSSSNATSHGSSNIAPKVNRYGGAASELQSQSSGENNGDVQYFEGGNVAMFIQLLRQVRNNFSEYTILGKGGFGVVYKGELHDGTQIAVKRMKYGIMGTKGLKEFQAEIAVLSKIRHRHLVALLGYCVNGNERLLVYEYMPQGTLG</sequence>
<evidence type="ECO:0000313" key="13">
    <source>
        <dbReference type="EMBL" id="KAF6148503.1"/>
    </source>
</evidence>
<comment type="subcellular location">
    <subcellularLocation>
        <location evidence="1">Membrane</location>
        <topology evidence="1">Single-pass membrane protein</topology>
    </subcellularLocation>
</comment>
<comment type="caution">
    <text evidence="13">The sequence shown here is derived from an EMBL/GenBank/DDBJ whole genome shotgun (WGS) entry which is preliminary data.</text>
</comment>
<evidence type="ECO:0000256" key="6">
    <source>
        <dbReference type="ARBA" id="ARBA00022989"/>
    </source>
</evidence>
<dbReference type="PROSITE" id="PS50011">
    <property type="entry name" value="PROTEIN_KINASE_DOM"/>
    <property type="match status" value="1"/>
</dbReference>
<dbReference type="InterPro" id="IPR000719">
    <property type="entry name" value="Prot_kinase_dom"/>
</dbReference>
<evidence type="ECO:0000256" key="4">
    <source>
        <dbReference type="ARBA" id="ARBA00022729"/>
    </source>
</evidence>
<keyword evidence="14" id="KW-1185">Reference proteome</keyword>
<protein>
    <recommendedName>
        <fullName evidence="12">Protein kinase domain-containing protein</fullName>
    </recommendedName>
</protein>
<keyword evidence="5" id="KW-0677">Repeat</keyword>
<reference evidence="13 14" key="1">
    <citation type="journal article" date="2020" name="IScience">
        <title>Genome Sequencing of the Endangered Kingdonia uniflora (Circaeasteraceae, Ranunculales) Reveals Potential Mechanisms of Evolutionary Specialization.</title>
        <authorList>
            <person name="Sun Y."/>
            <person name="Deng T."/>
            <person name="Zhang A."/>
            <person name="Moore M.J."/>
            <person name="Landis J.B."/>
            <person name="Lin N."/>
            <person name="Zhang H."/>
            <person name="Zhang X."/>
            <person name="Huang J."/>
            <person name="Zhang X."/>
            <person name="Sun H."/>
            <person name="Wang H."/>
        </authorList>
    </citation>
    <scope>NUCLEOTIDE SEQUENCE [LARGE SCALE GENOMIC DNA]</scope>
    <source>
        <strain evidence="13">TB1705</strain>
        <tissue evidence="13">Leaf</tissue>
    </source>
</reference>
<feature type="non-terminal residue" evidence="13">
    <location>
        <position position="1"/>
    </location>
</feature>
<proteinExistence type="predicted"/>
<evidence type="ECO:0000259" key="12">
    <source>
        <dbReference type="PROSITE" id="PS50011"/>
    </source>
</evidence>
<organism evidence="13 14">
    <name type="scientific">Kingdonia uniflora</name>
    <dbReference type="NCBI Taxonomy" id="39325"/>
    <lineage>
        <taxon>Eukaryota</taxon>
        <taxon>Viridiplantae</taxon>
        <taxon>Streptophyta</taxon>
        <taxon>Embryophyta</taxon>
        <taxon>Tracheophyta</taxon>
        <taxon>Spermatophyta</taxon>
        <taxon>Magnoliopsida</taxon>
        <taxon>Ranunculales</taxon>
        <taxon>Circaeasteraceae</taxon>
        <taxon>Kingdonia</taxon>
    </lineage>
</organism>
<dbReference type="FunFam" id="3.30.200.20:FF:000226">
    <property type="entry name" value="receptor protein kinase TMK1"/>
    <property type="match status" value="1"/>
</dbReference>